<organism evidence="1 2">
    <name type="scientific">Elysia crispata</name>
    <name type="common">lettuce slug</name>
    <dbReference type="NCBI Taxonomy" id="231223"/>
    <lineage>
        <taxon>Eukaryota</taxon>
        <taxon>Metazoa</taxon>
        <taxon>Spiralia</taxon>
        <taxon>Lophotrochozoa</taxon>
        <taxon>Mollusca</taxon>
        <taxon>Gastropoda</taxon>
        <taxon>Heterobranchia</taxon>
        <taxon>Euthyneura</taxon>
        <taxon>Panpulmonata</taxon>
        <taxon>Sacoglossa</taxon>
        <taxon>Placobranchoidea</taxon>
        <taxon>Plakobranchidae</taxon>
        <taxon>Elysia</taxon>
    </lineage>
</organism>
<keyword evidence="2" id="KW-1185">Reference proteome</keyword>
<gene>
    <name evidence="1" type="ORF">RRG08_011347</name>
</gene>
<comment type="caution">
    <text evidence="1">The sequence shown here is derived from an EMBL/GenBank/DDBJ whole genome shotgun (WGS) entry which is preliminary data.</text>
</comment>
<sequence length="121" mass="13158">MLSASASLYPSPYSALVQQARGIGWGGVGYVNLQIVPPRRRNVADAKYRFINTEVGKQTDVGTFQASELYRALPDGKLKLPGPATLPQTNVMAPYVLIGDEAYPLLPFVLKPYSGSNFAIR</sequence>
<accession>A0AAE1DP98</accession>
<proteinExistence type="predicted"/>
<dbReference type="AlphaFoldDB" id="A0AAE1DP98"/>
<name>A0AAE1DP98_9GAST</name>
<protein>
    <recommendedName>
        <fullName evidence="3">DDE Tnp4 domain-containing protein</fullName>
    </recommendedName>
</protein>
<dbReference type="Proteomes" id="UP001283361">
    <property type="component" value="Unassembled WGS sequence"/>
</dbReference>
<evidence type="ECO:0008006" key="3">
    <source>
        <dbReference type="Google" id="ProtNLM"/>
    </source>
</evidence>
<evidence type="ECO:0000313" key="2">
    <source>
        <dbReference type="Proteomes" id="UP001283361"/>
    </source>
</evidence>
<reference evidence="1" key="1">
    <citation type="journal article" date="2023" name="G3 (Bethesda)">
        <title>A reference genome for the long-term kleptoplast-retaining sea slug Elysia crispata morphotype clarki.</title>
        <authorList>
            <person name="Eastman K.E."/>
            <person name="Pendleton A.L."/>
            <person name="Shaikh M.A."/>
            <person name="Suttiyut T."/>
            <person name="Ogas R."/>
            <person name="Tomko P."/>
            <person name="Gavelis G."/>
            <person name="Widhalm J.R."/>
            <person name="Wisecaver J.H."/>
        </authorList>
    </citation>
    <scope>NUCLEOTIDE SEQUENCE</scope>
    <source>
        <strain evidence="1">ECLA1</strain>
    </source>
</reference>
<evidence type="ECO:0000313" key="1">
    <source>
        <dbReference type="EMBL" id="KAK3776713.1"/>
    </source>
</evidence>
<dbReference type="EMBL" id="JAWDGP010003185">
    <property type="protein sequence ID" value="KAK3776713.1"/>
    <property type="molecule type" value="Genomic_DNA"/>
</dbReference>